<organism evidence="1 2">
    <name type="scientific">Lentzea flaviverrucosa</name>
    <dbReference type="NCBI Taxonomy" id="200379"/>
    <lineage>
        <taxon>Bacteria</taxon>
        <taxon>Bacillati</taxon>
        <taxon>Actinomycetota</taxon>
        <taxon>Actinomycetes</taxon>
        <taxon>Pseudonocardiales</taxon>
        <taxon>Pseudonocardiaceae</taxon>
        <taxon>Lentzea</taxon>
    </lineage>
</organism>
<accession>A0A1H9XP79</accession>
<proteinExistence type="predicted"/>
<dbReference type="AlphaFoldDB" id="A0A1H9XP79"/>
<name>A0A1H9XP79_9PSEU</name>
<keyword evidence="2" id="KW-1185">Reference proteome</keyword>
<gene>
    <name evidence="1" type="ORF">SAMN05216195_11633</name>
</gene>
<protein>
    <submittedName>
        <fullName evidence="1">Uncharacterized protein</fullName>
    </submittedName>
</protein>
<dbReference type="EMBL" id="FOFT01000016">
    <property type="protein sequence ID" value="SES47809.1"/>
    <property type="molecule type" value="Genomic_DNA"/>
</dbReference>
<reference evidence="2" key="1">
    <citation type="submission" date="2016-10" db="EMBL/GenBank/DDBJ databases">
        <authorList>
            <person name="Varghese N."/>
            <person name="Submissions S."/>
        </authorList>
    </citation>
    <scope>NUCLEOTIDE SEQUENCE [LARGE SCALE GENOMIC DNA]</scope>
    <source>
        <strain evidence="2">CGMCC 4.578</strain>
    </source>
</reference>
<sequence>MGGAALAWLRTLWGAVWEGLRLRLGMPGCGVVPGGVDARVSGGAD</sequence>
<evidence type="ECO:0000313" key="2">
    <source>
        <dbReference type="Proteomes" id="UP000199028"/>
    </source>
</evidence>
<evidence type="ECO:0000313" key="1">
    <source>
        <dbReference type="EMBL" id="SES47809.1"/>
    </source>
</evidence>
<dbReference type="Proteomes" id="UP000199028">
    <property type="component" value="Unassembled WGS sequence"/>
</dbReference>